<feature type="chain" id="PRO_5007563130" description="Lipoprotein" evidence="1">
    <location>
        <begin position="23"/>
        <end position="324"/>
    </location>
</feature>
<dbReference type="RefSeq" id="WP_061523926.1">
    <property type="nucleotide sequence ID" value="NZ_JRHX01000028.1"/>
</dbReference>
<dbReference type="PATRIC" id="fig|52133.19.peg.596"/>
<comment type="caution">
    <text evidence="2">The sequence shown here is derived from an EMBL/GenBank/DDBJ whole genome shotgun (WGS) entry which is preliminary data.</text>
</comment>
<evidence type="ECO:0008006" key="4">
    <source>
        <dbReference type="Google" id="ProtNLM"/>
    </source>
</evidence>
<reference evidence="2 3" key="1">
    <citation type="journal article" date="2016" name="Sci. Rep.">
        <title>Genomic and phenotypic characterization of the species Acinetobacter venetianus.</title>
        <authorList>
            <person name="Fondi M."/>
            <person name="Maida I."/>
            <person name="Perrin E."/>
            <person name="Orlandini V."/>
            <person name="La Torre L."/>
            <person name="Bosi E."/>
            <person name="Negroni A."/>
            <person name="Zanaroli G."/>
            <person name="Fava F."/>
            <person name="Decorosi F."/>
            <person name="Giovannetti L."/>
            <person name="Viti C."/>
            <person name="Vaneechoutte M."/>
            <person name="Dijkshoorn L."/>
            <person name="Fani R."/>
        </authorList>
    </citation>
    <scope>NUCLEOTIDE SEQUENCE [LARGE SCALE GENOMIC DNA]</scope>
    <source>
        <strain evidence="2 3">LUH13518</strain>
    </source>
</reference>
<evidence type="ECO:0000313" key="3">
    <source>
        <dbReference type="Proteomes" id="UP000075544"/>
    </source>
</evidence>
<dbReference type="AlphaFoldDB" id="A0A150HYI4"/>
<dbReference type="PROSITE" id="PS51257">
    <property type="entry name" value="PROKAR_LIPOPROTEIN"/>
    <property type="match status" value="1"/>
</dbReference>
<evidence type="ECO:0000313" key="2">
    <source>
        <dbReference type="EMBL" id="KXZ72316.1"/>
    </source>
</evidence>
<name>A0A150HYI4_9GAMM</name>
<protein>
    <recommendedName>
        <fullName evidence="4">Lipoprotein</fullName>
    </recommendedName>
</protein>
<accession>A0A150HYI4</accession>
<dbReference type="Proteomes" id="UP000075544">
    <property type="component" value="Unassembled WGS sequence"/>
</dbReference>
<evidence type="ECO:0000256" key="1">
    <source>
        <dbReference type="SAM" id="SignalP"/>
    </source>
</evidence>
<dbReference type="EMBL" id="JRHX01000028">
    <property type="protein sequence ID" value="KXZ72316.1"/>
    <property type="molecule type" value="Genomic_DNA"/>
</dbReference>
<feature type="signal peptide" evidence="1">
    <location>
        <begin position="1"/>
        <end position="22"/>
    </location>
</feature>
<keyword evidence="1" id="KW-0732">Signal</keyword>
<organism evidence="2 3">
    <name type="scientific">Acinetobacter venetianus</name>
    <dbReference type="NCBI Taxonomy" id="52133"/>
    <lineage>
        <taxon>Bacteria</taxon>
        <taxon>Pseudomonadati</taxon>
        <taxon>Pseudomonadota</taxon>
        <taxon>Gammaproteobacteria</taxon>
        <taxon>Moraxellales</taxon>
        <taxon>Moraxellaceae</taxon>
        <taxon>Acinetobacter</taxon>
    </lineage>
</organism>
<sequence length="324" mass="37327">MLKRKLILCSLLSILLTGCGGGGDSGSSSGNNSDPAPTQEKVSVDLYSVSYQEDEDHLYTKKYSFVDNVVKDTEFYTPLSEEDYLLTEDTLYTDTWVAAKTKAISALNFYFSDAPKTGYYNTYKKINLSGENVFERFYPSYKVMFDKFGVPEELENSKVAQAYNRIGPLFFPQGSYCYQVQEEKTEKPYITFSKSGMTEDNYADVIEQLENQYKTELAKVGHTYKVNTGKWKDYSWRYYREYDAYGQIFDFVVLNYNGKLVFGDMNHFENVRLTDVITQHTQRLNAMNSSTFVEAYYAQKAVLEELNKHCSWFNEAAADTILKL</sequence>
<proteinExistence type="predicted"/>
<gene>
    <name evidence="2" type="ORF">AVENLUH13518_00573</name>
</gene>